<keyword evidence="4" id="KW-1185">Reference proteome</keyword>
<dbReference type="EMBL" id="CAJNIZ010010136">
    <property type="protein sequence ID" value="CAE7294761.1"/>
    <property type="molecule type" value="Genomic_DNA"/>
</dbReference>
<reference evidence="3" key="1">
    <citation type="submission" date="2021-02" db="EMBL/GenBank/DDBJ databases">
        <authorList>
            <person name="Dougan E. K."/>
            <person name="Rhodes N."/>
            <person name="Thang M."/>
            <person name="Chan C."/>
        </authorList>
    </citation>
    <scope>NUCLEOTIDE SEQUENCE</scope>
</reference>
<keyword evidence="2" id="KW-1133">Transmembrane helix</keyword>
<evidence type="ECO:0000313" key="3">
    <source>
        <dbReference type="EMBL" id="CAE7294761.1"/>
    </source>
</evidence>
<evidence type="ECO:0000256" key="2">
    <source>
        <dbReference type="SAM" id="Phobius"/>
    </source>
</evidence>
<feature type="region of interest" description="Disordered" evidence="1">
    <location>
        <begin position="926"/>
        <end position="952"/>
    </location>
</feature>
<keyword evidence="2" id="KW-0812">Transmembrane</keyword>
<accession>A0A812NFA6</accession>
<feature type="region of interest" description="Disordered" evidence="1">
    <location>
        <begin position="828"/>
        <end position="865"/>
    </location>
</feature>
<evidence type="ECO:0000313" key="4">
    <source>
        <dbReference type="Proteomes" id="UP000649617"/>
    </source>
</evidence>
<comment type="caution">
    <text evidence="3">The sequence shown here is derived from an EMBL/GenBank/DDBJ whole genome shotgun (WGS) entry which is preliminary data.</text>
</comment>
<dbReference type="OrthoDB" id="428197at2759"/>
<keyword evidence="2" id="KW-0472">Membrane</keyword>
<gene>
    <name evidence="3" type="primary">Ide</name>
    <name evidence="3" type="ORF">SPIL2461_LOCUS6636</name>
</gene>
<feature type="transmembrane region" description="Helical" evidence="2">
    <location>
        <begin position="59"/>
        <end position="80"/>
    </location>
</feature>
<protein>
    <submittedName>
        <fullName evidence="3">Ide protein</fullName>
    </submittedName>
</protein>
<sequence>MACCDDIGQEVKKSEQWTFVGKGKGAYETVSDVVFVGNGKGSINKEHVVEKAGYQWKPACGVALCLILVLLLGIFMIFGFRRDTPGADVPVPVAMAAPQVPKDIIIKHHYITQNMDKVVGYPVPGPAHVVYHKVYAPHKHFDCYTGEMNYRSWTQEHQSWCCWQQGVACPTKVVTKDKYVPVTKTVGVKVPKYSYVPVPGPTAKPLVVHVKVPSAPLPPKIVKDPYPVQGARPPAHIHYKYVPVTHHVKVPKVVYDRKVVPVPVSVPKYVPRTVQEPPKVIYKTHTVYDHPREYDCVTGFHDYHHLWGSLHREYCCWKVGRACPTDHEEDHTHTVTKIKYIDVPVPSPPKVVIRHHKKIIMTHQHAQRHFDCHAGFSNWFHGWSRAKKGWCCAHESRGCPGTWHGSMHVHTTVTVHTEGGHATGKIYDCDAGYSNWLQGWSDSKKSWCCHHDPDHRGCVDYHCFHGHPDDWSSHKSAWCCKTFQRGCPATTLSHLGCQAPCTYKDKTSLCIDRITWAMDHQYQGRGNACALAYSQVQVECDICRACSIQEAGCEVHVATSEPYDCDAALNNFFRAWSPPKKHWCCSVKGKGCEGAHPPAVDPGFGMVWKHVQVSGYWTWIAVSGGGGAMSLPYDCHVGLANWHVGWSAPKKVWCCAHQHMGCEGGSGGGGGGGYTQTHTIVTTHVVHSAGGGGAGAGGGGIPPGAAGHGMMWQWSNDGGHWHWVQVHLTGDAKYDCHAGLANWKLGWSDGKKNWCCHFRGNQPSWKIFAEQEAVSFKTPLKPSTMATFYPAAAVDGSSVTGPSYRYFLSIPQRRRVVLSSTPLNTRPWRPTGITPLGAPRDRPKEDLRWRPCKPSPEDPPQDKLQRARQAVGEQCMNSRVPGYTGFIPSAKAEDIYGRTQAAVGAGARDEQWQLDEKKAALREALAASQKKPKPFPEDRFSEPAPDPHPLGKSRADVVRAYWVPTIPGYSGFMPGKHAENIHGGGIIHTCKMAGRVIAERAPQPEQLPAVTQEDDLPRERILNYFHSENQADRPEYKAAHAARLREHCSKQIPGYKGHVPRLEGDAIFGATAKAANLIAADLVEDRIFNPANHINMVCAPQAPPPRKLRI</sequence>
<feature type="compositionally biased region" description="Basic and acidic residues" evidence="1">
    <location>
        <begin position="839"/>
        <end position="849"/>
    </location>
</feature>
<evidence type="ECO:0000256" key="1">
    <source>
        <dbReference type="SAM" id="MobiDB-lite"/>
    </source>
</evidence>
<organism evidence="3 4">
    <name type="scientific">Symbiodinium pilosum</name>
    <name type="common">Dinoflagellate</name>
    <dbReference type="NCBI Taxonomy" id="2952"/>
    <lineage>
        <taxon>Eukaryota</taxon>
        <taxon>Sar</taxon>
        <taxon>Alveolata</taxon>
        <taxon>Dinophyceae</taxon>
        <taxon>Suessiales</taxon>
        <taxon>Symbiodiniaceae</taxon>
        <taxon>Symbiodinium</taxon>
    </lineage>
</organism>
<dbReference type="AlphaFoldDB" id="A0A812NFA6"/>
<dbReference type="Proteomes" id="UP000649617">
    <property type="component" value="Unassembled WGS sequence"/>
</dbReference>
<proteinExistence type="predicted"/>
<name>A0A812NFA6_SYMPI</name>